<reference evidence="4" key="1">
    <citation type="journal article" date="2013" name="PLoS Genet.">
        <title>The genome of Spraguea lophii and the basis of host-microsporidian interactions.</title>
        <authorList>
            <person name="Campbell S.E."/>
            <person name="Williams T.A."/>
            <person name="Yousuf A."/>
            <person name="Soanes D.M."/>
            <person name="Paszkiewicz K.H."/>
            <person name="Williams B.A.P."/>
        </authorList>
    </citation>
    <scope>NUCLEOTIDE SEQUENCE [LARGE SCALE GENOMIC DNA]</scope>
    <source>
        <strain evidence="4">42_110</strain>
    </source>
</reference>
<dbReference type="HOGENOM" id="CLU_373917_0_0_1"/>
<dbReference type="VEuPathDB" id="MicrosporidiaDB:SLOPH_845"/>
<dbReference type="AlphaFoldDB" id="S7W8Q3"/>
<protein>
    <submittedName>
        <fullName evidence="3">Uncharacterized protein</fullName>
    </submittedName>
</protein>
<organism evidence="3 4">
    <name type="scientific">Spraguea lophii (strain 42_110)</name>
    <name type="common">Microsporidian parasite</name>
    <dbReference type="NCBI Taxonomy" id="1358809"/>
    <lineage>
        <taxon>Eukaryota</taxon>
        <taxon>Fungi</taxon>
        <taxon>Fungi incertae sedis</taxon>
        <taxon>Microsporidia</taxon>
        <taxon>Spragueidae</taxon>
        <taxon>Spraguea</taxon>
    </lineage>
</organism>
<feature type="compositionally biased region" description="Basic and acidic residues" evidence="2">
    <location>
        <begin position="320"/>
        <end position="350"/>
    </location>
</feature>
<name>S7W8Q3_SPRLO</name>
<accession>S7W8Q3</accession>
<evidence type="ECO:0000313" key="4">
    <source>
        <dbReference type="Proteomes" id="UP000014978"/>
    </source>
</evidence>
<evidence type="ECO:0000256" key="2">
    <source>
        <dbReference type="SAM" id="MobiDB-lite"/>
    </source>
</evidence>
<proteinExistence type="predicted"/>
<dbReference type="InParanoid" id="S7W8Q3"/>
<comment type="caution">
    <text evidence="3">The sequence shown here is derived from an EMBL/GenBank/DDBJ whole genome shotgun (WGS) entry which is preliminary data.</text>
</comment>
<dbReference type="EMBL" id="ATCN01000336">
    <property type="protein sequence ID" value="EPR79226.1"/>
    <property type="molecule type" value="Genomic_DNA"/>
</dbReference>
<sequence length="743" mass="89477">MYEYNLISVSIDNDIVLYSNAHNTIYIQIKNSINKNIKIKNIFYAYNSIGNRNMDEYSSSIHTLPIYPLHISWYRSYMLIITAVDRVYGYNIYNPSVFEFCLFEPFVKKSYLLENKNILMITVDRIIMVNDRNEKEAEIKYEMYYLYVENNNKINNINYVEREFEDKKKIEYIQERNNIVGQVKGIVRDAINRRKNKNYKECNSKKENIVYDEIKPRMYFKTRIFVLCGNKLDILDNRCIVKNTIILKYNIISFKIFNNKIYTLRNNILEGKDYILDIGDIIESEKHAFLRKEGILKDEENKIEENKLENEDKNIVKEENKKEEKTLENKNKTEKETLEDKNKTEKETLNIKKRKRRTKKEMEGERARKLLESEQQPFYKTDINIIEYQNNLKFLPPQHEIIDKNEKNSIILRENQCEEESNIKKVKVLNSNEFKNEEILDFKKQTNNEKFPNGFYNKDDITKKPYNLYSINIDNMFFYNYNYLYKEDSDSYISVSEFTENKLLEEKNDNFSKEIKLSINEYKDYKKQEPSNIDHIQIIKHKNTDNNKKKSLSEEDLRKRFDIKNKEALLNTPNIKENKVIEITKEEKNINTQIINNKSYKEINHNTSENNKNNLEGERLEEKRNQNDNYSLSFINTKNFLTKIKIDFYLSKQYLFLLFYNKDISKIKLLVLNKRNKEIKTIFNVDDCYIDVEKEIIIILKKGKINRIELNEFYKDFTFIQQSIKLEEEYYEYDSSCSGDVYL</sequence>
<feature type="coiled-coil region" evidence="1">
    <location>
        <begin position="501"/>
        <end position="528"/>
    </location>
</feature>
<evidence type="ECO:0000313" key="3">
    <source>
        <dbReference type="EMBL" id="EPR79226.1"/>
    </source>
</evidence>
<keyword evidence="4" id="KW-1185">Reference proteome</keyword>
<dbReference type="Proteomes" id="UP000014978">
    <property type="component" value="Unassembled WGS sequence"/>
</dbReference>
<feature type="region of interest" description="Disordered" evidence="2">
    <location>
        <begin position="320"/>
        <end position="366"/>
    </location>
</feature>
<keyword evidence="1" id="KW-0175">Coiled coil</keyword>
<gene>
    <name evidence="3" type="ORF">SLOPH_845</name>
</gene>
<evidence type="ECO:0000256" key="1">
    <source>
        <dbReference type="SAM" id="Coils"/>
    </source>
</evidence>